<sequence length="379" mass="44987">MLEQMISSSKVGVKINEWYKYIRLFSVPDSEILKAEVEEEIRHMKEDQDLLLYYSLMCFRHQLMLDYLEPKTLNEKRPKISDLLEKIESSQTDLKGILEYYFNFFRGMYEFEQYEYLNAISFYKQAERKLSLVADEIERAEFHYKVAEIYYHMKQTHMSMHHIVQAIDSYKAHENYTVRVIQCSFVIGLNYLDMDYPEKAIPHFKDALDKAREIDMSRLIGSSLYNLGLCSFAEEAYEKASEYFKEGIRVYQDNGYEHSNRILDILLMLTKTTFKMRNHSEGISWCAHGLSLSKNLNDEIMVKMFEFIHALYVDNDNEKLNSILNYLELKSMLSDVEDLASDAAKYYNEKEDHKVAVAYYEKVLYARKQIQRGDCLYET</sequence>
<protein>
    <submittedName>
        <fullName evidence="7">Response regulator aspartate phosphatase</fullName>
    </submittedName>
</protein>
<evidence type="ECO:0000256" key="4">
    <source>
        <dbReference type="ARBA" id="ARBA00022803"/>
    </source>
</evidence>
<dbReference type="SMART" id="SM00028">
    <property type="entry name" value="TPR"/>
    <property type="match status" value="3"/>
</dbReference>
<reference evidence="7 8" key="1">
    <citation type="submission" date="2015-09" db="EMBL/GenBank/DDBJ databases">
        <title>Spore heat resistance.</title>
        <authorList>
            <person name="Boekhorst J."/>
            <person name="Berendsen E.M."/>
            <person name="Wells-Bennik M.H."/>
            <person name="Kuipers O.P."/>
        </authorList>
    </citation>
    <scope>NUCLEOTIDE SEQUENCE [LARGE SCALE GENOMIC DNA]</scope>
    <source>
        <strain evidence="7 8">B4122</strain>
    </source>
</reference>
<evidence type="ECO:0000256" key="6">
    <source>
        <dbReference type="PROSITE-ProRule" id="PRU00339"/>
    </source>
</evidence>
<comment type="similarity">
    <text evidence="5">Belongs to the Rap family.</text>
</comment>
<dbReference type="EMBL" id="LJZV01000012">
    <property type="protein sequence ID" value="KZD91365.1"/>
    <property type="molecule type" value="Genomic_DNA"/>
</dbReference>
<dbReference type="PROSITE" id="PS50005">
    <property type="entry name" value="TPR"/>
    <property type="match status" value="1"/>
</dbReference>
<dbReference type="InterPro" id="IPR011990">
    <property type="entry name" value="TPR-like_helical_dom_sf"/>
</dbReference>
<dbReference type="PANTHER" id="PTHR46630:SF1">
    <property type="entry name" value="TETRATRICOPEPTIDE REPEAT PROTEIN 29"/>
    <property type="match status" value="1"/>
</dbReference>
<evidence type="ECO:0000256" key="1">
    <source>
        <dbReference type="ARBA" id="ARBA00004496"/>
    </source>
</evidence>
<dbReference type="Pfam" id="PF18801">
    <property type="entry name" value="RapH_N"/>
    <property type="match status" value="1"/>
</dbReference>
<evidence type="ECO:0000256" key="3">
    <source>
        <dbReference type="ARBA" id="ARBA00022737"/>
    </source>
</evidence>
<evidence type="ECO:0000256" key="5">
    <source>
        <dbReference type="ARBA" id="ARBA00038253"/>
    </source>
</evidence>
<dbReference type="SUPFAM" id="SSF48452">
    <property type="entry name" value="TPR-like"/>
    <property type="match status" value="1"/>
</dbReference>
<dbReference type="Proteomes" id="UP000076442">
    <property type="component" value="Unassembled WGS sequence"/>
</dbReference>
<dbReference type="InterPro" id="IPR019734">
    <property type="entry name" value="TPR_rpt"/>
</dbReference>
<dbReference type="Gene3D" id="1.25.40.10">
    <property type="entry name" value="Tetratricopeptide repeat domain"/>
    <property type="match status" value="1"/>
</dbReference>
<keyword evidence="4 6" id="KW-0802">TPR repeat</keyword>
<evidence type="ECO:0000313" key="8">
    <source>
        <dbReference type="Proteomes" id="UP000076442"/>
    </source>
</evidence>
<dbReference type="Pfam" id="PF13181">
    <property type="entry name" value="TPR_8"/>
    <property type="match status" value="1"/>
</dbReference>
<evidence type="ECO:0000313" key="7">
    <source>
        <dbReference type="EMBL" id="KZD91365.1"/>
    </source>
</evidence>
<keyword evidence="2" id="KW-0963">Cytoplasm</keyword>
<dbReference type="PANTHER" id="PTHR46630">
    <property type="entry name" value="TETRATRICOPEPTIDE REPEAT PROTEIN 29"/>
    <property type="match status" value="1"/>
</dbReference>
<keyword evidence="3" id="KW-0677">Repeat</keyword>
<dbReference type="InterPro" id="IPR051476">
    <property type="entry name" value="Bac_ResReg_Asp_Phosphatase"/>
</dbReference>
<accession>A0AAP1H7Y9</accession>
<dbReference type="AlphaFoldDB" id="A0AAP1H7Y9"/>
<comment type="subcellular location">
    <subcellularLocation>
        <location evidence="1">Cytoplasm</location>
    </subcellularLocation>
</comment>
<feature type="repeat" description="TPR" evidence="6">
    <location>
        <begin position="221"/>
        <end position="254"/>
    </location>
</feature>
<dbReference type="GO" id="GO:0005737">
    <property type="term" value="C:cytoplasm"/>
    <property type="evidence" value="ECO:0007669"/>
    <property type="project" value="UniProtKB-SubCell"/>
</dbReference>
<proteinExistence type="inferred from homology"/>
<name>A0AAP1H7Y9_BACIU</name>
<organism evidence="7 8">
    <name type="scientific">Bacillus subtilis</name>
    <dbReference type="NCBI Taxonomy" id="1423"/>
    <lineage>
        <taxon>Bacteria</taxon>
        <taxon>Bacillati</taxon>
        <taxon>Bacillota</taxon>
        <taxon>Bacilli</taxon>
        <taxon>Bacillales</taxon>
        <taxon>Bacillaceae</taxon>
        <taxon>Bacillus</taxon>
    </lineage>
</organism>
<gene>
    <name evidence="7" type="ORF">B4122_2007</name>
</gene>
<evidence type="ECO:0000256" key="2">
    <source>
        <dbReference type="ARBA" id="ARBA00022490"/>
    </source>
</evidence>
<comment type="caution">
    <text evidence="7">The sequence shown here is derived from an EMBL/GenBank/DDBJ whole genome shotgun (WGS) entry which is preliminary data.</text>
</comment>